<dbReference type="RefSeq" id="WP_167475349.1">
    <property type="nucleotide sequence ID" value="NZ_CP046172.1"/>
</dbReference>
<dbReference type="KEGG" id="nah:F5544_24225"/>
<feature type="compositionally biased region" description="Polar residues" evidence="1">
    <location>
        <begin position="192"/>
        <end position="218"/>
    </location>
</feature>
<organism evidence="3 4">
    <name type="scientific">Nocardia arthritidis</name>
    <dbReference type="NCBI Taxonomy" id="228602"/>
    <lineage>
        <taxon>Bacteria</taxon>
        <taxon>Bacillati</taxon>
        <taxon>Actinomycetota</taxon>
        <taxon>Actinomycetes</taxon>
        <taxon>Mycobacteriales</taxon>
        <taxon>Nocardiaceae</taxon>
        <taxon>Nocardia</taxon>
    </lineage>
</organism>
<feature type="chain" id="PRO_5026011637" evidence="2">
    <location>
        <begin position="34"/>
        <end position="218"/>
    </location>
</feature>
<evidence type="ECO:0000313" key="4">
    <source>
        <dbReference type="Proteomes" id="UP000503540"/>
    </source>
</evidence>
<evidence type="ECO:0000313" key="3">
    <source>
        <dbReference type="EMBL" id="QIS12700.1"/>
    </source>
</evidence>
<keyword evidence="4" id="KW-1185">Reference proteome</keyword>
<keyword evidence="2" id="KW-0732">Signal</keyword>
<dbReference type="EMBL" id="CP046172">
    <property type="protein sequence ID" value="QIS12700.1"/>
    <property type="molecule type" value="Genomic_DNA"/>
</dbReference>
<dbReference type="Proteomes" id="UP000503540">
    <property type="component" value="Chromosome"/>
</dbReference>
<gene>
    <name evidence="3" type="ORF">F5544_24225</name>
</gene>
<reference evidence="3 4" key="1">
    <citation type="journal article" date="2019" name="ACS Chem. Biol.">
        <title>Identification and Mobilization of a Cryptic Antibiotic Biosynthesis Gene Locus from a Human-Pathogenic Nocardia Isolate.</title>
        <authorList>
            <person name="Herisse M."/>
            <person name="Ishida K."/>
            <person name="Porter J.L."/>
            <person name="Howden B."/>
            <person name="Hertweck C."/>
            <person name="Stinear T.P."/>
            <person name="Pidot S.J."/>
        </authorList>
    </citation>
    <scope>NUCLEOTIDE SEQUENCE [LARGE SCALE GENOMIC DNA]</scope>
    <source>
        <strain evidence="3 4">AUSMDU00012717</strain>
    </source>
</reference>
<protein>
    <submittedName>
        <fullName evidence="3">Uncharacterized protein</fullName>
    </submittedName>
</protein>
<feature type="signal peptide" evidence="2">
    <location>
        <begin position="1"/>
        <end position="33"/>
    </location>
</feature>
<proteinExistence type="predicted"/>
<evidence type="ECO:0000256" key="1">
    <source>
        <dbReference type="SAM" id="MobiDB-lite"/>
    </source>
</evidence>
<feature type="region of interest" description="Disordered" evidence="1">
    <location>
        <begin position="185"/>
        <end position="218"/>
    </location>
</feature>
<dbReference type="AlphaFoldDB" id="A0A6G9YHR8"/>
<evidence type="ECO:0000256" key="2">
    <source>
        <dbReference type="SAM" id="SignalP"/>
    </source>
</evidence>
<name>A0A6G9YHR8_9NOCA</name>
<sequence>MLSNPSLARITLAAVSCAATTVLVGAGAGPAQAAAGSTTVTPAGHNITAVNQGPMTFSSGPVTGSCNTVSGTGAVPAAPGNANPSGPVSVPIQSISITDCTSNLTGVNIAITTSGTWTVSAQNGSPIVGSLVIPQAGMTIQVTGLTNCTTVVAPDGPFSASGTFTNGSPSTVAISNVEVPVKTTGDPLCPTESPTGTVSGTLAFNDTTDPTQNLTVGP</sequence>
<accession>A0A6G9YHR8</accession>